<dbReference type="PROSITE" id="PS51257">
    <property type="entry name" value="PROKAR_LIPOPROTEIN"/>
    <property type="match status" value="1"/>
</dbReference>
<evidence type="ECO:0000313" key="3">
    <source>
        <dbReference type="Proteomes" id="UP001207582"/>
    </source>
</evidence>
<accession>A0ABT3J4J4</accession>
<dbReference type="RefSeq" id="WP_264772322.1">
    <property type="nucleotide sequence ID" value="NZ_JAPDOG010000011.1"/>
</dbReference>
<name>A0ABT3J4J4_9RHOB</name>
<sequence length="314" mass="34200">MKVRAMILLTLSGLTLAGCMQPALERGKASDLNPPMVGAKTDDLRIGKAPPASADAIRIPVYNPDAKVGEVTRIRADALKEAAQSYGSQMGFARRSWEIAGRLEARSSDLSEVFDFNRLVSAAPVKAGVVVPPVVSRSFDAFVTDAEGREASVADEYLTIVRPGRIAPVAPTWRDYLVFTAGSPEEPARSLMPGHGEELDLFEGWFGEGWEAGVALADAEFDTRLDRLKQDYQGMLQYRRLVAQGMMDRMVLADADFGVTEEDGQMRIGSRTVQIVSDASFQSDPTEWKVRSVSERDALIVDTGEIPSLSADLE</sequence>
<keyword evidence="1" id="KW-0732">Signal</keyword>
<dbReference type="Proteomes" id="UP001207582">
    <property type="component" value="Unassembled WGS sequence"/>
</dbReference>
<dbReference type="Pfam" id="PF16932">
    <property type="entry name" value="T4SS_TraI"/>
    <property type="match status" value="1"/>
</dbReference>
<keyword evidence="3" id="KW-1185">Reference proteome</keyword>
<comment type="caution">
    <text evidence="2">The sequence shown here is derived from an EMBL/GenBank/DDBJ whole genome shotgun (WGS) entry which is preliminary data.</text>
</comment>
<reference evidence="2 3" key="1">
    <citation type="submission" date="2022-10" db="EMBL/GenBank/DDBJ databases">
        <title>Defluviimonas sp. CAU 1641 isolated from mud.</title>
        <authorList>
            <person name="Kim W."/>
        </authorList>
    </citation>
    <scope>NUCLEOTIDE SEQUENCE [LARGE SCALE GENOMIC DNA]</scope>
    <source>
        <strain evidence="2 3">CAU 1641</strain>
    </source>
</reference>
<protein>
    <submittedName>
        <fullName evidence="2">Type IV secretion system DotC family protein</fullName>
    </submittedName>
</protein>
<evidence type="ECO:0000313" key="2">
    <source>
        <dbReference type="EMBL" id="MCW3782588.1"/>
    </source>
</evidence>
<dbReference type="InterPro" id="IPR031618">
    <property type="entry name" value="T4SS_TraI"/>
</dbReference>
<organism evidence="2 3">
    <name type="scientific">Defluviimonas salinarum</name>
    <dbReference type="NCBI Taxonomy" id="2992147"/>
    <lineage>
        <taxon>Bacteria</taxon>
        <taxon>Pseudomonadati</taxon>
        <taxon>Pseudomonadota</taxon>
        <taxon>Alphaproteobacteria</taxon>
        <taxon>Rhodobacterales</taxon>
        <taxon>Paracoccaceae</taxon>
        <taxon>Albidovulum</taxon>
    </lineage>
</organism>
<gene>
    <name evidence="2" type="ORF">OM960_13430</name>
</gene>
<feature type="signal peptide" evidence="1">
    <location>
        <begin position="1"/>
        <end position="17"/>
    </location>
</feature>
<proteinExistence type="predicted"/>
<evidence type="ECO:0000256" key="1">
    <source>
        <dbReference type="SAM" id="SignalP"/>
    </source>
</evidence>
<feature type="chain" id="PRO_5046901126" evidence="1">
    <location>
        <begin position="18"/>
        <end position="314"/>
    </location>
</feature>
<dbReference type="EMBL" id="JAPDOG010000011">
    <property type="protein sequence ID" value="MCW3782588.1"/>
    <property type="molecule type" value="Genomic_DNA"/>
</dbReference>